<dbReference type="CDD" id="cd08497">
    <property type="entry name" value="MbnE-like"/>
    <property type="match status" value="1"/>
</dbReference>
<dbReference type="InterPro" id="IPR039424">
    <property type="entry name" value="SBP_5"/>
</dbReference>
<dbReference type="GO" id="GO:0043190">
    <property type="term" value="C:ATP-binding cassette (ABC) transporter complex"/>
    <property type="evidence" value="ECO:0007669"/>
    <property type="project" value="InterPro"/>
</dbReference>
<evidence type="ECO:0000256" key="1">
    <source>
        <dbReference type="ARBA" id="ARBA00004418"/>
    </source>
</evidence>
<dbReference type="InterPro" id="IPR030678">
    <property type="entry name" value="Peptide/Ni-bd"/>
</dbReference>
<dbReference type="Gene3D" id="3.10.105.10">
    <property type="entry name" value="Dipeptide-binding Protein, Domain 3"/>
    <property type="match status" value="1"/>
</dbReference>
<gene>
    <name evidence="6" type="ORF">EV668_2661</name>
</gene>
<keyword evidence="3" id="KW-0732">Signal</keyword>
<dbReference type="AlphaFoldDB" id="A0A4R7BYJ6"/>
<evidence type="ECO:0000256" key="2">
    <source>
        <dbReference type="ARBA" id="ARBA00005695"/>
    </source>
</evidence>
<name>A0A4R7BYJ6_9HYPH</name>
<evidence type="ECO:0000256" key="3">
    <source>
        <dbReference type="ARBA" id="ARBA00022729"/>
    </source>
</evidence>
<dbReference type="EMBL" id="SNZR01000013">
    <property type="protein sequence ID" value="TDR89825.1"/>
    <property type="molecule type" value="Genomic_DNA"/>
</dbReference>
<protein>
    <submittedName>
        <fullName evidence="6">Microcin C transport system substrate-binding protein</fullName>
    </submittedName>
</protein>
<dbReference type="PANTHER" id="PTHR30290:SF64">
    <property type="entry name" value="ABC TRANSPORTER PERIPLASMIC BINDING PROTEIN"/>
    <property type="match status" value="1"/>
</dbReference>
<proteinExistence type="inferred from homology"/>
<comment type="caution">
    <text evidence="6">The sequence shown here is derived from an EMBL/GenBank/DDBJ whole genome shotgun (WGS) entry which is preliminary data.</text>
</comment>
<accession>A0A4R7BYJ6</accession>
<dbReference type="GO" id="GO:0015833">
    <property type="term" value="P:peptide transport"/>
    <property type="evidence" value="ECO:0007669"/>
    <property type="project" value="TreeGrafter"/>
</dbReference>
<feature type="region of interest" description="Disordered" evidence="4">
    <location>
        <begin position="1"/>
        <end position="24"/>
    </location>
</feature>
<dbReference type="InterPro" id="IPR006311">
    <property type="entry name" value="TAT_signal"/>
</dbReference>
<dbReference type="GO" id="GO:0042884">
    <property type="term" value="P:microcin transport"/>
    <property type="evidence" value="ECO:0007669"/>
    <property type="project" value="TreeGrafter"/>
</dbReference>
<comment type="similarity">
    <text evidence="2">Belongs to the bacterial solute-binding protein 5 family.</text>
</comment>
<evidence type="ECO:0000259" key="5">
    <source>
        <dbReference type="Pfam" id="PF00496"/>
    </source>
</evidence>
<organism evidence="6 7">
    <name type="scientific">Enterovirga rhinocerotis</name>
    <dbReference type="NCBI Taxonomy" id="1339210"/>
    <lineage>
        <taxon>Bacteria</taxon>
        <taxon>Pseudomonadati</taxon>
        <taxon>Pseudomonadota</taxon>
        <taxon>Alphaproteobacteria</taxon>
        <taxon>Hyphomicrobiales</taxon>
        <taxon>Methylobacteriaceae</taxon>
        <taxon>Enterovirga</taxon>
    </lineage>
</organism>
<reference evidence="6 7" key="1">
    <citation type="submission" date="2019-03" db="EMBL/GenBank/DDBJ databases">
        <title>Genomic Encyclopedia of Type Strains, Phase IV (KMG-IV): sequencing the most valuable type-strain genomes for metagenomic binning, comparative biology and taxonomic classification.</title>
        <authorList>
            <person name="Goeker M."/>
        </authorList>
    </citation>
    <scope>NUCLEOTIDE SEQUENCE [LARGE SCALE GENOMIC DNA]</scope>
    <source>
        <strain evidence="6 7">DSM 25903</strain>
    </source>
</reference>
<dbReference type="Gene3D" id="3.40.190.10">
    <property type="entry name" value="Periplasmic binding protein-like II"/>
    <property type="match status" value="1"/>
</dbReference>
<dbReference type="InterPro" id="IPR000914">
    <property type="entry name" value="SBP_5_dom"/>
</dbReference>
<dbReference type="Pfam" id="PF00496">
    <property type="entry name" value="SBP_bac_5"/>
    <property type="match status" value="1"/>
</dbReference>
<dbReference type="PIRSF" id="PIRSF002741">
    <property type="entry name" value="MppA"/>
    <property type="match status" value="1"/>
</dbReference>
<feature type="compositionally biased region" description="Basic and acidic residues" evidence="4">
    <location>
        <begin position="1"/>
        <end position="16"/>
    </location>
</feature>
<dbReference type="PROSITE" id="PS51318">
    <property type="entry name" value="TAT"/>
    <property type="match status" value="1"/>
</dbReference>
<comment type="subcellular location">
    <subcellularLocation>
        <location evidence="1">Periplasm</location>
    </subcellularLocation>
</comment>
<evidence type="ECO:0000313" key="6">
    <source>
        <dbReference type="EMBL" id="TDR89825.1"/>
    </source>
</evidence>
<dbReference type="GO" id="GO:1904680">
    <property type="term" value="F:peptide transmembrane transporter activity"/>
    <property type="evidence" value="ECO:0007669"/>
    <property type="project" value="TreeGrafter"/>
</dbReference>
<dbReference type="PANTHER" id="PTHR30290">
    <property type="entry name" value="PERIPLASMIC BINDING COMPONENT OF ABC TRANSPORTER"/>
    <property type="match status" value="1"/>
</dbReference>
<evidence type="ECO:0000256" key="4">
    <source>
        <dbReference type="SAM" id="MobiDB-lite"/>
    </source>
</evidence>
<sequence length="640" mass="71287">MRGDRATHPTLEREGGRAPFSNGPAHLHRRAVLAGLAALGVSTAIPSRARAQEAESHGLSSFGDLTYPADFRHFGYVRPDAPKGGSFSFQIASLTGNQNFDTFNTLNVYVLKGDGAAGMPLTFDSLMVRALDETDAMYGLVARSVRADAERRVFRFRLRPEARFHDGSRLTARDVAFTVNLLREKGHPTLSQALRYVAGAEAEAEDVVRIDFAPERARDLPLLVAGLPIFSEAYWKTRDFEASTLEAPLGSGPYRVGRFEAGRFIAFERVKDYWAADLPVNVGQNNFDELRYEYFRDRQVAFEAFKGGVFTFREEFTARIWATGYDFPAAKDGRVTRETVQDRTPSGMQGWFFNQRRPKFADPRIREAIGLAFDFEAINRTIMYGAYARTASFFENSPYRAEGKPTPEELALLEPLRGKVPDEVFGEPFSPPKSDGSGQDRALLRRANTLLTEAGCKREGSVLKLPSGEPLAFEFLDFQQALQPHTLPFIANLGLLGIQATSRVVDAAQYQRRTEDFDFDVTTRRYSHAATPGESLRQVFGSRAAATRGSPNIAGISDPAIDTLIDAAVSAKSRPDLVAACRALDRVLRAGRNWVPMWYKASHTIAYWDMFGHPETPPYGLAAPETWWHDSDKARRIGRT</sequence>
<dbReference type="SUPFAM" id="SSF53850">
    <property type="entry name" value="Periplasmic binding protein-like II"/>
    <property type="match status" value="1"/>
</dbReference>
<dbReference type="Proteomes" id="UP000295122">
    <property type="component" value="Unassembled WGS sequence"/>
</dbReference>
<keyword evidence="7" id="KW-1185">Reference proteome</keyword>
<evidence type="ECO:0000313" key="7">
    <source>
        <dbReference type="Proteomes" id="UP000295122"/>
    </source>
</evidence>
<feature type="domain" description="Solute-binding protein family 5" evidence="5">
    <location>
        <begin position="138"/>
        <end position="540"/>
    </location>
</feature>
<dbReference type="GO" id="GO:0030288">
    <property type="term" value="C:outer membrane-bounded periplasmic space"/>
    <property type="evidence" value="ECO:0007669"/>
    <property type="project" value="TreeGrafter"/>
</dbReference>